<gene>
    <name evidence="2" type="ORF">PCOR1329_LOCUS47019</name>
</gene>
<feature type="region of interest" description="Disordered" evidence="1">
    <location>
        <begin position="53"/>
        <end position="78"/>
    </location>
</feature>
<comment type="caution">
    <text evidence="2">The sequence shown here is derived from an EMBL/GenBank/DDBJ whole genome shotgun (WGS) entry which is preliminary data.</text>
</comment>
<evidence type="ECO:0000313" key="2">
    <source>
        <dbReference type="EMBL" id="CAK0856728.1"/>
    </source>
</evidence>
<proteinExistence type="predicted"/>
<feature type="non-terminal residue" evidence="2">
    <location>
        <position position="1"/>
    </location>
</feature>
<sequence>KALEQSDKKWDEERLPKLLKEQAQMFTSQITESEKRTDAKIETLKREVMTEIAAIKRSASPSSTSGSAPGSSSTSRSKQNFVAKHVEIKGFAEFSEDGVPNDETCATEQECQDLPNTIATHLESNITDTIDVKASNEKNARNELNTNIYIILKTPTLDPEAAWNLRNAVTNVISQHSLKVRGSTPQVTVEAAPDRKPYRRAGGRFMGVMNSNGKSTDSYKIEWQGVPLKVYMKNFHGSHRSRLLASFRDGSGWTIVPEVLSEFPPKMSKDDLSAKQLVKGISTIPVVSWNVGKMAAGKVEDVLEEAPYKVSVLLFQE</sequence>
<evidence type="ECO:0000313" key="3">
    <source>
        <dbReference type="Proteomes" id="UP001189429"/>
    </source>
</evidence>
<protein>
    <submittedName>
        <fullName evidence="2">Uncharacterized protein</fullName>
    </submittedName>
</protein>
<evidence type="ECO:0000256" key="1">
    <source>
        <dbReference type="SAM" id="MobiDB-lite"/>
    </source>
</evidence>
<keyword evidence="3" id="KW-1185">Reference proteome</keyword>
<dbReference type="EMBL" id="CAUYUJ010015660">
    <property type="protein sequence ID" value="CAK0856728.1"/>
    <property type="molecule type" value="Genomic_DNA"/>
</dbReference>
<accession>A0ABN9UBF8</accession>
<organism evidence="2 3">
    <name type="scientific">Prorocentrum cordatum</name>
    <dbReference type="NCBI Taxonomy" id="2364126"/>
    <lineage>
        <taxon>Eukaryota</taxon>
        <taxon>Sar</taxon>
        <taxon>Alveolata</taxon>
        <taxon>Dinophyceae</taxon>
        <taxon>Prorocentrales</taxon>
        <taxon>Prorocentraceae</taxon>
        <taxon>Prorocentrum</taxon>
    </lineage>
</organism>
<dbReference type="Proteomes" id="UP001189429">
    <property type="component" value="Unassembled WGS sequence"/>
</dbReference>
<feature type="compositionally biased region" description="Low complexity" evidence="1">
    <location>
        <begin position="57"/>
        <end position="77"/>
    </location>
</feature>
<reference evidence="2" key="1">
    <citation type="submission" date="2023-10" db="EMBL/GenBank/DDBJ databases">
        <authorList>
            <person name="Chen Y."/>
            <person name="Shah S."/>
            <person name="Dougan E. K."/>
            <person name="Thang M."/>
            <person name="Chan C."/>
        </authorList>
    </citation>
    <scope>NUCLEOTIDE SEQUENCE [LARGE SCALE GENOMIC DNA]</scope>
</reference>
<feature type="non-terminal residue" evidence="2">
    <location>
        <position position="317"/>
    </location>
</feature>
<name>A0ABN9UBF8_9DINO</name>